<evidence type="ECO:0000313" key="1">
    <source>
        <dbReference type="EMBL" id="KIM64964.1"/>
    </source>
</evidence>
<evidence type="ECO:0000313" key="2">
    <source>
        <dbReference type="Proteomes" id="UP000053989"/>
    </source>
</evidence>
<protein>
    <submittedName>
        <fullName evidence="1">Uncharacterized protein</fullName>
    </submittedName>
</protein>
<reference evidence="1 2" key="1">
    <citation type="submission" date="2014-04" db="EMBL/GenBank/DDBJ databases">
        <authorList>
            <consortium name="DOE Joint Genome Institute"/>
            <person name="Kuo A."/>
            <person name="Kohler A."/>
            <person name="Nagy L.G."/>
            <person name="Floudas D."/>
            <person name="Copeland A."/>
            <person name="Barry K.W."/>
            <person name="Cichocki N."/>
            <person name="Veneault-Fourrey C."/>
            <person name="LaButti K."/>
            <person name="Lindquist E.A."/>
            <person name="Lipzen A."/>
            <person name="Lundell T."/>
            <person name="Morin E."/>
            <person name="Murat C."/>
            <person name="Sun H."/>
            <person name="Tunlid A."/>
            <person name="Henrissat B."/>
            <person name="Grigoriev I.V."/>
            <person name="Hibbett D.S."/>
            <person name="Martin F."/>
            <person name="Nordberg H.P."/>
            <person name="Cantor M.N."/>
            <person name="Hua S.X."/>
        </authorList>
    </citation>
    <scope>NUCLEOTIDE SEQUENCE [LARGE SCALE GENOMIC DNA]</scope>
    <source>
        <strain evidence="1 2">Foug A</strain>
    </source>
</reference>
<gene>
    <name evidence="1" type="ORF">SCLCIDRAFT_114113</name>
</gene>
<feature type="non-terminal residue" evidence="1">
    <location>
        <position position="1"/>
    </location>
</feature>
<dbReference type="HOGENOM" id="CLU_099691_1_0_1"/>
<dbReference type="AlphaFoldDB" id="A0A0C3E9C8"/>
<keyword evidence="2" id="KW-1185">Reference proteome</keyword>
<dbReference type="Proteomes" id="UP000053989">
    <property type="component" value="Unassembled WGS sequence"/>
</dbReference>
<sequence length="193" mass="22250">LQQLHKLAFKVVHLMTIVLPAWREICRDLELEPQLIPHDVSTRWNSCCDMVDVGVDYREAVDGVTQCRDLGLRKFELSDHEWEVLGELHDILKILKDAMLYFSRGSTYIPTMNAMKEQPAFSIPNLASVIPAMDLMDREFTSYAHDPSYSAPIHASIELAQKTLSRYYSLMDKSTLYHIAMGTLLSHVFWKFD</sequence>
<dbReference type="EMBL" id="KN822025">
    <property type="protein sequence ID" value="KIM64964.1"/>
    <property type="molecule type" value="Genomic_DNA"/>
</dbReference>
<proteinExistence type="predicted"/>
<reference evidence="2" key="2">
    <citation type="submission" date="2015-01" db="EMBL/GenBank/DDBJ databases">
        <title>Evolutionary Origins and Diversification of the Mycorrhizal Mutualists.</title>
        <authorList>
            <consortium name="DOE Joint Genome Institute"/>
            <consortium name="Mycorrhizal Genomics Consortium"/>
            <person name="Kohler A."/>
            <person name="Kuo A."/>
            <person name="Nagy L.G."/>
            <person name="Floudas D."/>
            <person name="Copeland A."/>
            <person name="Barry K.W."/>
            <person name="Cichocki N."/>
            <person name="Veneault-Fourrey C."/>
            <person name="LaButti K."/>
            <person name="Lindquist E.A."/>
            <person name="Lipzen A."/>
            <person name="Lundell T."/>
            <person name="Morin E."/>
            <person name="Murat C."/>
            <person name="Riley R."/>
            <person name="Ohm R."/>
            <person name="Sun H."/>
            <person name="Tunlid A."/>
            <person name="Henrissat B."/>
            <person name="Grigoriev I.V."/>
            <person name="Hibbett D.S."/>
            <person name="Martin F."/>
        </authorList>
    </citation>
    <scope>NUCLEOTIDE SEQUENCE [LARGE SCALE GENOMIC DNA]</scope>
    <source>
        <strain evidence="2">Foug A</strain>
    </source>
</reference>
<dbReference type="SUPFAM" id="SSF53098">
    <property type="entry name" value="Ribonuclease H-like"/>
    <property type="match status" value="1"/>
</dbReference>
<dbReference type="InterPro" id="IPR012337">
    <property type="entry name" value="RNaseH-like_sf"/>
</dbReference>
<dbReference type="OrthoDB" id="2748837at2759"/>
<name>A0A0C3E9C8_9AGAM</name>
<accession>A0A0C3E9C8</accession>
<organism evidence="1 2">
    <name type="scientific">Scleroderma citrinum Foug A</name>
    <dbReference type="NCBI Taxonomy" id="1036808"/>
    <lineage>
        <taxon>Eukaryota</taxon>
        <taxon>Fungi</taxon>
        <taxon>Dikarya</taxon>
        <taxon>Basidiomycota</taxon>
        <taxon>Agaricomycotina</taxon>
        <taxon>Agaricomycetes</taxon>
        <taxon>Agaricomycetidae</taxon>
        <taxon>Boletales</taxon>
        <taxon>Sclerodermatineae</taxon>
        <taxon>Sclerodermataceae</taxon>
        <taxon>Scleroderma</taxon>
    </lineage>
</organism>
<dbReference type="InParanoid" id="A0A0C3E9C8"/>